<dbReference type="OrthoDB" id="2967280at2"/>
<comment type="caution">
    <text evidence="2">The sequence shown here is derived from an EMBL/GenBank/DDBJ whole genome shotgun (WGS) entry which is preliminary data.</text>
</comment>
<accession>A0A495A2Z8</accession>
<keyword evidence="1" id="KW-1133">Transmembrane helix</keyword>
<gene>
    <name evidence="2" type="ORF">D8M06_09020</name>
</gene>
<feature type="transmembrane region" description="Helical" evidence="1">
    <location>
        <begin position="16"/>
        <end position="36"/>
    </location>
</feature>
<protein>
    <submittedName>
        <fullName evidence="2">Uncharacterized protein</fullName>
    </submittedName>
</protein>
<dbReference type="RefSeq" id="WP_121204066.1">
    <property type="nucleotide sequence ID" value="NZ_RBZP01000005.1"/>
</dbReference>
<keyword evidence="3" id="KW-1185">Reference proteome</keyword>
<dbReference type="EMBL" id="RBZP01000005">
    <property type="protein sequence ID" value="RKQ33952.1"/>
    <property type="molecule type" value="Genomic_DNA"/>
</dbReference>
<evidence type="ECO:0000313" key="2">
    <source>
        <dbReference type="EMBL" id="RKQ33952.1"/>
    </source>
</evidence>
<evidence type="ECO:0000313" key="3">
    <source>
        <dbReference type="Proteomes" id="UP000269301"/>
    </source>
</evidence>
<name>A0A495A2Z8_9BACI</name>
<keyword evidence="1" id="KW-0472">Membrane</keyword>
<dbReference type="AlphaFoldDB" id="A0A495A2Z8"/>
<sequence length="122" mass="14641">MLLELFNEMFYEFSPFYFYLSIALSLITIDIFYVNLEHKAFENQLYIRKSHDVKIQQLPRQIIIPRVIEIRNWITTKTKRIEAPDDDSDAHSFSLFPSIKYRGGKQWKQHLYSLLLKNIALL</sequence>
<organism evidence="2 3">
    <name type="scientific">Oceanobacillus halophilus</name>
    <dbReference type="NCBI Taxonomy" id="930130"/>
    <lineage>
        <taxon>Bacteria</taxon>
        <taxon>Bacillati</taxon>
        <taxon>Bacillota</taxon>
        <taxon>Bacilli</taxon>
        <taxon>Bacillales</taxon>
        <taxon>Bacillaceae</taxon>
        <taxon>Oceanobacillus</taxon>
    </lineage>
</organism>
<reference evidence="2 3" key="1">
    <citation type="journal article" date="2016" name="Int. J. Syst. Evol. Microbiol.">
        <title>Oceanobacillus halophilus sp. nov., a novel moderately halophilic bacterium from a hypersaline lake.</title>
        <authorList>
            <person name="Amoozegar M.A."/>
            <person name="Bagheri M."/>
            <person name="Makhdoumi A."/>
            <person name="Nikou M.M."/>
            <person name="Fazeli S.A.S."/>
            <person name="Schumann P."/>
            <person name="Sproer C."/>
            <person name="Sanchez-Porro C."/>
            <person name="Ventosa A."/>
        </authorList>
    </citation>
    <scope>NUCLEOTIDE SEQUENCE [LARGE SCALE GENOMIC DNA]</scope>
    <source>
        <strain evidence="2 3">DSM 23996</strain>
    </source>
</reference>
<keyword evidence="1" id="KW-0812">Transmembrane</keyword>
<dbReference type="Proteomes" id="UP000269301">
    <property type="component" value="Unassembled WGS sequence"/>
</dbReference>
<evidence type="ECO:0000256" key="1">
    <source>
        <dbReference type="SAM" id="Phobius"/>
    </source>
</evidence>
<proteinExistence type="predicted"/>